<keyword evidence="4" id="KW-1185">Reference proteome</keyword>
<organism evidence="3 4">
    <name type="scientific">Clytia hemisphaerica</name>
    <dbReference type="NCBI Taxonomy" id="252671"/>
    <lineage>
        <taxon>Eukaryota</taxon>
        <taxon>Metazoa</taxon>
        <taxon>Cnidaria</taxon>
        <taxon>Hydrozoa</taxon>
        <taxon>Hydroidolina</taxon>
        <taxon>Leptothecata</taxon>
        <taxon>Obeliida</taxon>
        <taxon>Clytiidae</taxon>
        <taxon>Clytia</taxon>
    </lineage>
</organism>
<dbReference type="GeneID" id="136807617"/>
<keyword evidence="2" id="KW-0472">Membrane</keyword>
<keyword evidence="2" id="KW-1133">Transmembrane helix</keyword>
<sequence length="688" mass="77834">MYEDNSQREPLLAAAGGTGQENFQPQQQQQQNGFFGGFNFGQYHQYPSFQTDGSLNFPAVPGSNLPQLSGADLDFLPTEPPDFIIDNAVFPKEICKKQQRRKEKMTQMVKSVQRINCDDIKLNIILQTTTNSLEWVDKIDVIVHNHYKNIRSEVQSSWRNFNRFNTIRLEFSLNDAIDHKVFDLPKSPDKEKKKFSYLITIKYKNVSKTVTKETDSFYLIGTDNKRQSSGSTSNNEELERQIKRTKSDSFNSVSSGDSGVGYSPSAPSYEGNNNGQHQQQQQQSRILDEYSRIITDRIETKTLSLNGTEFDGTSFKTERHDIGYHFELGDDDGNFEEGEVVGLSAIETYDADVDQNSIQKLAVVKLTNQNAKDAILKGVVTKAPYIEAYCPKKNSNKRTIIICMMGIVPVQVIGSVRTNEFLYAAPNNPGFAVGDYDLGTKSEKNEATFIGVAFNSRLNSGDKTVGIVEAGVSLMQAASQHLVNEKLRDMETSLDHKIERVNRSAIRWRKCFCGSAILFGILLGLLGIFLWQNYTPGSAYKKWKCRLGHKEPFQTAIMNFIPNNLDQLVETYGIEFTLEGLRKKIGHSEYKAIPEVVDGIYVGKNPHYMLGFYRCAYGNAMMYETESGKKIYRGPESFVVDEKCQHTFYHHDRKNIWVRYLSVNAITDPTTLVCNPALKSNTTTSRDE</sequence>
<protein>
    <submittedName>
        <fullName evidence="3">Uncharacterized protein</fullName>
    </submittedName>
</protein>
<evidence type="ECO:0000256" key="2">
    <source>
        <dbReference type="SAM" id="Phobius"/>
    </source>
</evidence>
<evidence type="ECO:0000313" key="4">
    <source>
        <dbReference type="Proteomes" id="UP000594262"/>
    </source>
</evidence>
<name>A0A7M5VFE3_9CNID</name>
<reference evidence="3" key="1">
    <citation type="submission" date="2021-01" db="UniProtKB">
        <authorList>
            <consortium name="EnsemblMetazoa"/>
        </authorList>
    </citation>
    <scope>IDENTIFICATION</scope>
</reference>
<dbReference type="Proteomes" id="UP000594262">
    <property type="component" value="Unplaced"/>
</dbReference>
<keyword evidence="2" id="KW-0812">Transmembrane</keyword>
<feature type="compositionally biased region" description="Low complexity" evidence="1">
    <location>
        <begin position="248"/>
        <end position="265"/>
    </location>
</feature>
<dbReference type="AlphaFoldDB" id="A0A7M5VFE3"/>
<feature type="transmembrane region" description="Helical" evidence="2">
    <location>
        <begin position="511"/>
        <end position="531"/>
    </location>
</feature>
<proteinExistence type="predicted"/>
<dbReference type="OrthoDB" id="5963161at2759"/>
<dbReference type="RefSeq" id="XP_066920310.1">
    <property type="nucleotide sequence ID" value="XM_067064209.1"/>
</dbReference>
<feature type="compositionally biased region" description="Basic and acidic residues" evidence="1">
    <location>
        <begin position="237"/>
        <end position="247"/>
    </location>
</feature>
<evidence type="ECO:0000313" key="3">
    <source>
        <dbReference type="EnsemblMetazoa" id="CLYHEMP012512.2"/>
    </source>
</evidence>
<dbReference type="EnsemblMetazoa" id="CLYHEMT012512.2">
    <property type="protein sequence ID" value="CLYHEMP012512.2"/>
    <property type="gene ID" value="CLYHEMG012512"/>
</dbReference>
<evidence type="ECO:0000256" key="1">
    <source>
        <dbReference type="SAM" id="MobiDB-lite"/>
    </source>
</evidence>
<accession>A0A7M5VFE3</accession>
<feature type="region of interest" description="Disordered" evidence="1">
    <location>
        <begin position="222"/>
        <end position="285"/>
    </location>
</feature>